<feature type="transmembrane region" description="Helical" evidence="7">
    <location>
        <begin position="7"/>
        <end position="28"/>
    </location>
</feature>
<evidence type="ECO:0000313" key="10">
    <source>
        <dbReference type="Proteomes" id="UP000051096"/>
    </source>
</evidence>
<dbReference type="InterPro" id="IPR007182">
    <property type="entry name" value="MnhB"/>
</dbReference>
<comment type="similarity">
    <text evidence="2">Belongs to the CPA3 antiporters (TC 2.A.63) subunit B family.</text>
</comment>
<dbReference type="Proteomes" id="UP000051096">
    <property type="component" value="Unassembled WGS sequence"/>
</dbReference>
<dbReference type="EMBL" id="LJUO01000002">
    <property type="protein sequence ID" value="KPK73834.1"/>
    <property type="molecule type" value="Genomic_DNA"/>
</dbReference>
<feature type="domain" description="Na+/H+ antiporter MnhB subunit-related protein" evidence="8">
    <location>
        <begin position="7"/>
        <end position="128"/>
    </location>
</feature>
<reference evidence="9 10" key="1">
    <citation type="journal article" date="2015" name="Microbiome">
        <title>Genomic resolution of linkages in carbon, nitrogen, and sulfur cycling among widespread estuary sediment bacteria.</title>
        <authorList>
            <person name="Baker B.J."/>
            <person name="Lazar C.S."/>
            <person name="Teske A.P."/>
            <person name="Dick G.J."/>
        </authorList>
    </citation>
    <scope>NUCLEOTIDE SEQUENCE [LARGE SCALE GENOMIC DNA]</scope>
    <source>
        <strain evidence="9">SM23_60</strain>
    </source>
</reference>
<evidence type="ECO:0000256" key="7">
    <source>
        <dbReference type="SAM" id="Phobius"/>
    </source>
</evidence>
<dbReference type="PANTHER" id="PTHR33932:SF4">
    <property type="entry name" value="NA(+)_H(+) ANTIPORTER SUBUNIT B"/>
    <property type="match status" value="1"/>
</dbReference>
<feature type="transmembrane region" description="Helical" evidence="7">
    <location>
        <begin position="34"/>
        <end position="54"/>
    </location>
</feature>
<protein>
    <recommendedName>
        <fullName evidence="8">Na+/H+ antiporter MnhB subunit-related protein domain-containing protein</fullName>
    </recommendedName>
</protein>
<dbReference type="GO" id="GO:0005886">
    <property type="term" value="C:plasma membrane"/>
    <property type="evidence" value="ECO:0007669"/>
    <property type="project" value="UniProtKB-SubCell"/>
</dbReference>
<evidence type="ECO:0000313" key="9">
    <source>
        <dbReference type="EMBL" id="KPK73834.1"/>
    </source>
</evidence>
<dbReference type="PATRIC" id="fig|1703780.3.peg.2742"/>
<proteinExistence type="inferred from homology"/>
<accession>A0A0S8GQD1</accession>
<organism evidence="9 10">
    <name type="scientific">candidate division WOR_3 bacterium SM23_60</name>
    <dbReference type="NCBI Taxonomy" id="1703780"/>
    <lineage>
        <taxon>Bacteria</taxon>
        <taxon>Bacteria division WOR-3</taxon>
    </lineage>
</organism>
<sequence length="144" mass="14977">MKGMSLIVKTITTVIIGFIFIYGIYIILHGHLTPGGGFAGGVIIAGALILRILAFGAEAGSEKKSEKGASIFESVGALLFIGIALAGLILAGIFFFNFIPKGTPLQLWSAGIIPFCNIAIGIKVGAGLFSIFLALAAVKYVMED</sequence>
<dbReference type="NCBIfam" id="NF006248">
    <property type="entry name" value="PRK08386.1"/>
    <property type="match status" value="1"/>
</dbReference>
<feature type="transmembrane region" description="Helical" evidence="7">
    <location>
        <begin position="75"/>
        <end position="99"/>
    </location>
</feature>
<evidence type="ECO:0000256" key="5">
    <source>
        <dbReference type="ARBA" id="ARBA00022989"/>
    </source>
</evidence>
<comment type="caution">
    <text evidence="9">The sequence shown here is derived from an EMBL/GenBank/DDBJ whole genome shotgun (WGS) entry which is preliminary data.</text>
</comment>
<evidence type="ECO:0000259" key="8">
    <source>
        <dbReference type="Pfam" id="PF04039"/>
    </source>
</evidence>
<keyword evidence="4 7" id="KW-0812">Transmembrane</keyword>
<dbReference type="InterPro" id="IPR050622">
    <property type="entry name" value="CPA3_antiporter_subunitB"/>
</dbReference>
<comment type="subcellular location">
    <subcellularLocation>
        <location evidence="1">Cell membrane</location>
        <topology evidence="1">Multi-pass membrane protein</topology>
    </subcellularLocation>
</comment>
<evidence type="ECO:0000256" key="1">
    <source>
        <dbReference type="ARBA" id="ARBA00004651"/>
    </source>
</evidence>
<dbReference type="PANTHER" id="PTHR33932">
    <property type="entry name" value="NA(+)/H(+) ANTIPORTER SUBUNIT B"/>
    <property type="match status" value="1"/>
</dbReference>
<keyword evidence="5 7" id="KW-1133">Transmembrane helix</keyword>
<dbReference type="Pfam" id="PF04039">
    <property type="entry name" value="MnhB"/>
    <property type="match status" value="1"/>
</dbReference>
<keyword evidence="3" id="KW-1003">Cell membrane</keyword>
<evidence type="ECO:0000256" key="2">
    <source>
        <dbReference type="ARBA" id="ARBA00009425"/>
    </source>
</evidence>
<evidence type="ECO:0000256" key="6">
    <source>
        <dbReference type="ARBA" id="ARBA00023136"/>
    </source>
</evidence>
<evidence type="ECO:0000256" key="3">
    <source>
        <dbReference type="ARBA" id="ARBA00022475"/>
    </source>
</evidence>
<name>A0A0S8GQD1_UNCW3</name>
<dbReference type="AlphaFoldDB" id="A0A0S8GQD1"/>
<evidence type="ECO:0000256" key="4">
    <source>
        <dbReference type="ARBA" id="ARBA00022692"/>
    </source>
</evidence>
<keyword evidence="6 7" id="KW-0472">Membrane</keyword>
<feature type="transmembrane region" description="Helical" evidence="7">
    <location>
        <begin position="111"/>
        <end position="138"/>
    </location>
</feature>
<gene>
    <name evidence="9" type="ORF">AMJ87_00530</name>
</gene>